<evidence type="ECO:0000313" key="2">
    <source>
        <dbReference type="Proteomes" id="UP000271087"/>
    </source>
</evidence>
<sequence length="24" mass="2922">LIKKMKRNHEKRSFECNNVCRSSN</sequence>
<feature type="non-terminal residue" evidence="1">
    <location>
        <position position="1"/>
    </location>
</feature>
<dbReference type="Proteomes" id="UP000271087">
    <property type="component" value="Unassembled WGS sequence"/>
</dbReference>
<proteinExistence type="predicted"/>
<organism evidence="1 2">
    <name type="scientific">Onchocerca ochengi</name>
    <name type="common">Filarial nematode worm</name>
    <dbReference type="NCBI Taxonomy" id="42157"/>
    <lineage>
        <taxon>Eukaryota</taxon>
        <taxon>Metazoa</taxon>
        <taxon>Ecdysozoa</taxon>
        <taxon>Nematoda</taxon>
        <taxon>Chromadorea</taxon>
        <taxon>Rhabditida</taxon>
        <taxon>Spirurina</taxon>
        <taxon>Spiruromorpha</taxon>
        <taxon>Filarioidea</taxon>
        <taxon>Onchocercidae</taxon>
        <taxon>Onchocerca</taxon>
    </lineage>
</organism>
<accession>A0A3P7L4B7</accession>
<reference evidence="1 2" key="1">
    <citation type="submission" date="2018-08" db="EMBL/GenBank/DDBJ databases">
        <authorList>
            <person name="Laetsch R D."/>
            <person name="Stevens L."/>
            <person name="Kumar S."/>
            <person name="Blaxter L. M."/>
        </authorList>
    </citation>
    <scope>NUCLEOTIDE SEQUENCE [LARGE SCALE GENOMIC DNA]</scope>
</reference>
<gene>
    <name evidence="1" type="ORF">NOO_LOCUS13158</name>
</gene>
<dbReference type="AlphaFoldDB" id="A0A3P7L4B7"/>
<name>A0A3P7L4B7_ONCOC</name>
<evidence type="ECO:0000313" key="1">
    <source>
        <dbReference type="EMBL" id="VDN00591.1"/>
    </source>
</evidence>
<keyword evidence="2" id="KW-1185">Reference proteome</keyword>
<protein>
    <submittedName>
        <fullName evidence="1">Uncharacterized protein</fullName>
    </submittedName>
</protein>
<dbReference type="EMBL" id="UYRW01013800">
    <property type="protein sequence ID" value="VDN00591.1"/>
    <property type="molecule type" value="Genomic_DNA"/>
</dbReference>